<sequence>MSTIERRLFLKRMLGAGLWGGSLVWAPAYARTVSLGAVAQGQRQGYGQGQEPASGLELPPSDLGGAKSALGDGMYLAARRRGVQHEIAVFDASGQAVKTVPIPDRGHSFAIDANRGRVVAFGRQPGYFAVPFTLDDNDSPPTEITSAPGRHFFGHGVFSPDGDVLAATENDYDGGRGVIGLYQPNGQGQWPRVGEWSTHGIGPHEMILMPDGRTVCVANGGLLTHPDYGKLILNRDSMQPSLAYIDLQTGKLLEQVFVPQPWQQLSIRHLALDGNGVVWFGGQYAGPATHTPPLVGYHQRGQALSFANPGSSASGHWRPLNNYVGSLACDESGRLIATTSPVGGVAMFWDATKRTAVGATPLFDGCGVAQAPGGGFLISSGAGQLCHVSLAGPGQVGGASPSINIRSISSDADVSWDNHMRRV</sequence>
<dbReference type="InterPro" id="IPR011044">
    <property type="entry name" value="Quino_amine_DH_bsu"/>
</dbReference>
<dbReference type="AlphaFoldDB" id="A0A842HP99"/>
<comment type="caution">
    <text evidence="1">The sequence shown here is derived from an EMBL/GenBank/DDBJ whole genome shotgun (WGS) entry which is preliminary data.</text>
</comment>
<accession>A0A842HP99</accession>
<name>A0A842HP99_9BURK</name>
<dbReference type="InterPro" id="IPR006311">
    <property type="entry name" value="TAT_signal"/>
</dbReference>
<dbReference type="PROSITE" id="PS51318">
    <property type="entry name" value="TAT"/>
    <property type="match status" value="1"/>
</dbReference>
<organism evidence="1 2">
    <name type="scientific">Pusillimonas minor</name>
    <dbReference type="NCBI Taxonomy" id="2697024"/>
    <lineage>
        <taxon>Bacteria</taxon>
        <taxon>Pseudomonadati</taxon>
        <taxon>Pseudomonadota</taxon>
        <taxon>Betaproteobacteria</taxon>
        <taxon>Burkholderiales</taxon>
        <taxon>Alcaligenaceae</taxon>
        <taxon>Pusillimonas</taxon>
    </lineage>
</organism>
<dbReference type="EMBL" id="JACJUU010000001">
    <property type="protein sequence ID" value="MBC2768735.1"/>
    <property type="molecule type" value="Genomic_DNA"/>
</dbReference>
<protein>
    <submittedName>
        <fullName evidence="1">DUF1513 domain-containing protein</fullName>
    </submittedName>
</protein>
<dbReference type="InterPro" id="IPR008311">
    <property type="entry name" value="UCP028101"/>
</dbReference>
<dbReference type="InterPro" id="IPR015943">
    <property type="entry name" value="WD40/YVTN_repeat-like_dom_sf"/>
</dbReference>
<dbReference type="Pfam" id="PF07433">
    <property type="entry name" value="DUF1513"/>
    <property type="match status" value="1"/>
</dbReference>
<evidence type="ECO:0000313" key="2">
    <source>
        <dbReference type="Proteomes" id="UP000545386"/>
    </source>
</evidence>
<dbReference type="Proteomes" id="UP000545386">
    <property type="component" value="Unassembled WGS sequence"/>
</dbReference>
<reference evidence="1 2" key="1">
    <citation type="submission" date="2020-08" db="EMBL/GenBank/DDBJ databases">
        <title>Paraeoetvoesia sp. YC-7-48 draft genome sequence.</title>
        <authorList>
            <person name="Yao L."/>
        </authorList>
    </citation>
    <scope>NUCLEOTIDE SEQUENCE [LARGE SCALE GENOMIC DNA]</scope>
    <source>
        <strain evidence="2">YC-7-48</strain>
    </source>
</reference>
<dbReference type="SUPFAM" id="SSF50969">
    <property type="entry name" value="YVTN repeat-like/Quinoprotein amine dehydrogenase"/>
    <property type="match status" value="1"/>
</dbReference>
<gene>
    <name evidence="1" type="ORF">GTU67_02250</name>
</gene>
<evidence type="ECO:0000313" key="1">
    <source>
        <dbReference type="EMBL" id="MBC2768735.1"/>
    </source>
</evidence>
<dbReference type="Gene3D" id="2.130.10.10">
    <property type="entry name" value="YVTN repeat-like/Quinoprotein amine dehydrogenase"/>
    <property type="match status" value="1"/>
</dbReference>
<dbReference type="RefSeq" id="WP_185778548.1">
    <property type="nucleotide sequence ID" value="NZ_JACJUU010000001.1"/>
</dbReference>
<proteinExistence type="predicted"/>
<keyword evidence="2" id="KW-1185">Reference proteome</keyword>